<accession>A0A6G1FVQ5</accession>
<dbReference type="EMBL" id="ML975169">
    <property type="protein sequence ID" value="KAF1809907.1"/>
    <property type="molecule type" value="Genomic_DNA"/>
</dbReference>
<sequence length="192" mass="22517">MTPQTANESILQRLEQEPIEGTYMAIPHIRAKISQLDDEHEYEPFASIHGNEVWSSIVARYLVAMDCHLIPPLCRWPGNPGLYMPVTWWYMYRKETGVTHWLVFDYEYIKSPVQAVHWEEKEELLRTIISSKAEDDYLASVKFAMACCGREVRFYEWNRESWTLDPLADGGPFRVDRECQSVTKILRQLGKE</sequence>
<evidence type="ECO:0000313" key="2">
    <source>
        <dbReference type="Proteomes" id="UP000504638"/>
    </source>
</evidence>
<organism evidence="1">
    <name type="scientific">Eremomyces bilateralis CBS 781.70</name>
    <dbReference type="NCBI Taxonomy" id="1392243"/>
    <lineage>
        <taxon>Eukaryota</taxon>
        <taxon>Fungi</taxon>
        <taxon>Dikarya</taxon>
        <taxon>Ascomycota</taxon>
        <taxon>Pezizomycotina</taxon>
        <taxon>Dothideomycetes</taxon>
        <taxon>Dothideomycetes incertae sedis</taxon>
        <taxon>Eremomycetales</taxon>
        <taxon>Eremomycetaceae</taxon>
        <taxon>Eremomyces</taxon>
    </lineage>
</organism>
<gene>
    <name evidence="1 3" type="ORF">P152DRAFT_476040</name>
</gene>
<dbReference type="GeneID" id="54422039"/>
<reference evidence="1 3" key="1">
    <citation type="submission" date="2020-01" db="EMBL/GenBank/DDBJ databases">
        <authorList>
            <consortium name="DOE Joint Genome Institute"/>
            <person name="Haridas S."/>
            <person name="Albert R."/>
            <person name="Binder M."/>
            <person name="Bloem J."/>
            <person name="Labutti K."/>
            <person name="Salamov A."/>
            <person name="Andreopoulos B."/>
            <person name="Baker S.E."/>
            <person name="Barry K."/>
            <person name="Bills G."/>
            <person name="Bluhm B.H."/>
            <person name="Cannon C."/>
            <person name="Castanera R."/>
            <person name="Culley D.E."/>
            <person name="Daum C."/>
            <person name="Ezra D."/>
            <person name="Gonzalez J.B."/>
            <person name="Henrissat B."/>
            <person name="Kuo A."/>
            <person name="Liang C."/>
            <person name="Lipzen A."/>
            <person name="Lutzoni F."/>
            <person name="Magnuson J."/>
            <person name="Mondo S."/>
            <person name="Nolan M."/>
            <person name="Ohm R."/>
            <person name="Pangilinan J."/>
            <person name="Park H.-J."/>
            <person name="Ramirez L."/>
            <person name="Alfaro M."/>
            <person name="Sun H."/>
            <person name="Tritt A."/>
            <person name="Yoshinaga Y."/>
            <person name="Zwiers L.-H."/>
            <person name="Turgeon B.G."/>
            <person name="Goodwin S.B."/>
            <person name="Spatafora J.W."/>
            <person name="Crous P.W."/>
            <person name="Grigoriev I.V."/>
        </authorList>
    </citation>
    <scope>NUCLEOTIDE SEQUENCE</scope>
    <source>
        <strain evidence="1 3">CBS 781.70</strain>
    </source>
</reference>
<dbReference type="Proteomes" id="UP000504638">
    <property type="component" value="Unplaced"/>
</dbReference>
<dbReference type="RefSeq" id="XP_033531538.1">
    <property type="nucleotide sequence ID" value="XM_033681469.1"/>
</dbReference>
<reference evidence="3" key="3">
    <citation type="submission" date="2025-04" db="UniProtKB">
        <authorList>
            <consortium name="RefSeq"/>
        </authorList>
    </citation>
    <scope>IDENTIFICATION</scope>
    <source>
        <strain evidence="3">CBS 781.70</strain>
    </source>
</reference>
<reference evidence="3" key="2">
    <citation type="submission" date="2020-04" db="EMBL/GenBank/DDBJ databases">
        <authorList>
            <consortium name="NCBI Genome Project"/>
        </authorList>
    </citation>
    <scope>NUCLEOTIDE SEQUENCE</scope>
    <source>
        <strain evidence="3">CBS 781.70</strain>
    </source>
</reference>
<dbReference type="OrthoDB" id="4499616at2759"/>
<dbReference type="AlphaFoldDB" id="A0A6G1FVQ5"/>
<name>A0A6G1FVQ5_9PEZI</name>
<keyword evidence="2" id="KW-1185">Reference proteome</keyword>
<evidence type="ECO:0000313" key="3">
    <source>
        <dbReference type="RefSeq" id="XP_033531538.1"/>
    </source>
</evidence>
<evidence type="ECO:0000313" key="1">
    <source>
        <dbReference type="EMBL" id="KAF1809907.1"/>
    </source>
</evidence>
<protein>
    <submittedName>
        <fullName evidence="1 3">Uncharacterized protein</fullName>
    </submittedName>
</protein>
<proteinExistence type="predicted"/>